<dbReference type="PANTHER" id="PTHR11548">
    <property type="entry name" value="THYMIDYLATE SYNTHASE 1"/>
    <property type="match status" value="1"/>
</dbReference>
<comment type="caution">
    <text evidence="5">The sequence shown here is derived from an EMBL/GenBank/DDBJ whole genome shotgun (WGS) entry which is preliminary data.</text>
</comment>
<dbReference type="InterPro" id="IPR036926">
    <property type="entry name" value="Thymidate_synth/dCMP_Mease_sf"/>
</dbReference>
<dbReference type="SUPFAM" id="SSF55831">
    <property type="entry name" value="Thymidylate synthase/dCMP hydroxymethylase"/>
    <property type="match status" value="1"/>
</dbReference>
<dbReference type="PANTHER" id="PTHR11548:SF9">
    <property type="entry name" value="THYMIDYLATE SYNTHASE"/>
    <property type="match status" value="1"/>
</dbReference>
<dbReference type="OrthoDB" id="9774633at2"/>
<dbReference type="InterPro" id="IPR023451">
    <property type="entry name" value="Thymidate_synth/dCMP_Mease_dom"/>
</dbReference>
<evidence type="ECO:0000313" key="5">
    <source>
        <dbReference type="EMBL" id="RQX04461.1"/>
    </source>
</evidence>
<proteinExistence type="predicted"/>
<gene>
    <name evidence="5" type="ORF">DLJ59_09535</name>
</gene>
<dbReference type="RefSeq" id="WP_124772129.1">
    <property type="nucleotide sequence ID" value="NZ_QGSZ01000174.1"/>
</dbReference>
<reference evidence="5 6" key="1">
    <citation type="submission" date="2018-05" db="EMBL/GenBank/DDBJ databases">
        <title>Micromonospora from Atacama Desert.</title>
        <authorList>
            <person name="Carro L."/>
            <person name="Goodfellow M."/>
            <person name="Klenk H.-P."/>
        </authorList>
    </citation>
    <scope>NUCLEOTIDE SEQUENCE [LARGE SCALE GENOMIC DNA]</scope>
    <source>
        <strain evidence="5 6">LB39</strain>
    </source>
</reference>
<dbReference type="EC" id="2.1.1.45" evidence="1"/>
<sequence>MITGPVYTTFEDAYLAVLREIRQAPQYETETRAKTAIETTNVLLTIRNPVARTPHIAARKANVVFNHAEALWYLTGRDDLDMIAHYAPNLRRLSEDGETLTGTAYGPRLFKPTKPDDRCQFDRVIELLRRDPDAKRATMLIMQPNELVDPDNPDVACTLGLQLMLRGGQLHMSAYMRGNDAMIGLLGDVFAFTLIQEFAARQLGVEVGSYAHHVGSMHINVNDLPKVDRMLAERTRPAFPAEQMPATTWTDLAEVATWEERLRKDAAVFGPDDAAGLKPYWAQVIALFEVYRQVVYRADQPVSPEALAMLRPGHRWLIEQRWPTRVPQAVAS</sequence>
<evidence type="ECO:0000313" key="6">
    <source>
        <dbReference type="Proteomes" id="UP000282312"/>
    </source>
</evidence>
<dbReference type="GO" id="GO:0006231">
    <property type="term" value="P:dTMP biosynthetic process"/>
    <property type="evidence" value="ECO:0007669"/>
    <property type="project" value="InterPro"/>
</dbReference>
<keyword evidence="2" id="KW-0489">Methyltransferase</keyword>
<evidence type="ECO:0000259" key="4">
    <source>
        <dbReference type="Pfam" id="PF00303"/>
    </source>
</evidence>
<dbReference type="InterPro" id="IPR000398">
    <property type="entry name" value="Thymidylate_synthase"/>
</dbReference>
<dbReference type="InterPro" id="IPR045097">
    <property type="entry name" value="Thymidate_synth/dCMP_Mease"/>
</dbReference>
<evidence type="ECO:0000256" key="1">
    <source>
        <dbReference type="ARBA" id="ARBA00011947"/>
    </source>
</evidence>
<keyword evidence="3" id="KW-0808">Transferase</keyword>
<dbReference type="Pfam" id="PF00303">
    <property type="entry name" value="Thymidylat_synt"/>
    <property type="match status" value="1"/>
</dbReference>
<dbReference type="Proteomes" id="UP000282312">
    <property type="component" value="Unassembled WGS sequence"/>
</dbReference>
<keyword evidence="6" id="KW-1185">Reference proteome</keyword>
<evidence type="ECO:0000256" key="2">
    <source>
        <dbReference type="ARBA" id="ARBA00022603"/>
    </source>
</evidence>
<evidence type="ECO:0000256" key="3">
    <source>
        <dbReference type="ARBA" id="ARBA00022679"/>
    </source>
</evidence>
<protein>
    <recommendedName>
        <fullName evidence="1">thymidylate synthase</fullName>
        <ecNumber evidence="1">2.1.1.45</ecNumber>
    </recommendedName>
</protein>
<dbReference type="CDD" id="cd00351">
    <property type="entry name" value="TS_Pyrimidine_HMase"/>
    <property type="match status" value="1"/>
</dbReference>
<dbReference type="PRINTS" id="PR00108">
    <property type="entry name" value="THYMDSNTHASE"/>
</dbReference>
<feature type="domain" description="Thymidylate synthase/dCMP hydroxymethylase" evidence="4">
    <location>
        <begin position="13"/>
        <end position="244"/>
    </location>
</feature>
<accession>A0A3N9WUH2</accession>
<name>A0A3N9WUH2_9ACTN</name>
<dbReference type="Gene3D" id="3.30.572.10">
    <property type="entry name" value="Thymidylate synthase/dCMP hydroxymethylase domain"/>
    <property type="match status" value="1"/>
</dbReference>
<dbReference type="EMBL" id="QGSZ01000174">
    <property type="protein sequence ID" value="RQX04461.1"/>
    <property type="molecule type" value="Genomic_DNA"/>
</dbReference>
<organism evidence="5 6">
    <name type="scientific">Micromonospora inaquosa</name>
    <dbReference type="NCBI Taxonomy" id="2203716"/>
    <lineage>
        <taxon>Bacteria</taxon>
        <taxon>Bacillati</taxon>
        <taxon>Actinomycetota</taxon>
        <taxon>Actinomycetes</taxon>
        <taxon>Micromonosporales</taxon>
        <taxon>Micromonosporaceae</taxon>
        <taxon>Micromonospora</taxon>
    </lineage>
</organism>
<dbReference type="GO" id="GO:0032259">
    <property type="term" value="P:methylation"/>
    <property type="evidence" value="ECO:0007669"/>
    <property type="project" value="UniProtKB-KW"/>
</dbReference>
<dbReference type="GO" id="GO:0005829">
    <property type="term" value="C:cytosol"/>
    <property type="evidence" value="ECO:0007669"/>
    <property type="project" value="TreeGrafter"/>
</dbReference>
<dbReference type="AlphaFoldDB" id="A0A3N9WUH2"/>
<dbReference type="GO" id="GO:0004799">
    <property type="term" value="F:thymidylate synthase activity"/>
    <property type="evidence" value="ECO:0007669"/>
    <property type="project" value="UniProtKB-EC"/>
</dbReference>